<evidence type="ECO:0000313" key="10">
    <source>
        <dbReference type="Proteomes" id="UP000518752"/>
    </source>
</evidence>
<dbReference type="InterPro" id="IPR016342">
    <property type="entry name" value="AP_complex_bsu_1_2_4"/>
</dbReference>
<dbReference type="InterPro" id="IPR011989">
    <property type="entry name" value="ARM-like"/>
</dbReference>
<dbReference type="Proteomes" id="UP000518752">
    <property type="component" value="Unassembled WGS sequence"/>
</dbReference>
<organism evidence="9 10">
    <name type="scientific">Collybiopsis confluens</name>
    <dbReference type="NCBI Taxonomy" id="2823264"/>
    <lineage>
        <taxon>Eukaryota</taxon>
        <taxon>Fungi</taxon>
        <taxon>Dikarya</taxon>
        <taxon>Basidiomycota</taxon>
        <taxon>Agaricomycotina</taxon>
        <taxon>Agaricomycetes</taxon>
        <taxon>Agaricomycetidae</taxon>
        <taxon>Agaricales</taxon>
        <taxon>Marasmiineae</taxon>
        <taxon>Omphalotaceae</taxon>
        <taxon>Collybiopsis</taxon>
    </lineage>
</organism>
<accession>A0A8H5MFK0</accession>
<protein>
    <recommendedName>
        <fullName evidence="6">AP complex subunit beta</fullName>
    </recommendedName>
</protein>
<dbReference type="PANTHER" id="PTHR11134">
    <property type="entry name" value="ADAPTOR COMPLEX SUBUNIT BETA FAMILY MEMBER"/>
    <property type="match status" value="1"/>
</dbReference>
<name>A0A8H5MFK0_9AGAR</name>
<proteinExistence type="inferred from homology"/>
<evidence type="ECO:0000256" key="5">
    <source>
        <dbReference type="ARBA" id="ARBA00023136"/>
    </source>
</evidence>
<comment type="similarity">
    <text evidence="2 6">Belongs to the adaptor complexes large subunit family.</text>
</comment>
<dbReference type="SUPFAM" id="SSF48371">
    <property type="entry name" value="ARM repeat"/>
    <property type="match status" value="1"/>
</dbReference>
<dbReference type="GO" id="GO:0006886">
    <property type="term" value="P:intracellular protein transport"/>
    <property type="evidence" value="ECO:0007669"/>
    <property type="project" value="InterPro"/>
</dbReference>
<dbReference type="Pfam" id="PF01602">
    <property type="entry name" value="Adaptin_N"/>
    <property type="match status" value="1"/>
</dbReference>
<dbReference type="AlphaFoldDB" id="A0A8H5MFK0"/>
<comment type="caution">
    <text evidence="9">The sequence shown here is derived from an EMBL/GenBank/DDBJ whole genome shotgun (WGS) entry which is preliminary data.</text>
</comment>
<dbReference type="EMBL" id="JAACJN010000007">
    <property type="protein sequence ID" value="KAF5392004.1"/>
    <property type="molecule type" value="Genomic_DNA"/>
</dbReference>
<keyword evidence="4 6" id="KW-0653">Protein transport</keyword>
<feature type="domain" description="Clathrin/coatomer adaptor adaptin-like N-terminal" evidence="8">
    <location>
        <begin position="45"/>
        <end position="567"/>
    </location>
</feature>
<dbReference type="Gene3D" id="1.25.10.10">
    <property type="entry name" value="Leucine-rich Repeat Variant"/>
    <property type="match status" value="1"/>
</dbReference>
<reference evidence="9 10" key="1">
    <citation type="journal article" date="2020" name="ISME J.">
        <title>Uncovering the hidden diversity of litter-decomposition mechanisms in mushroom-forming fungi.</title>
        <authorList>
            <person name="Floudas D."/>
            <person name="Bentzer J."/>
            <person name="Ahren D."/>
            <person name="Johansson T."/>
            <person name="Persson P."/>
            <person name="Tunlid A."/>
        </authorList>
    </citation>
    <scope>NUCLEOTIDE SEQUENCE [LARGE SCALE GENOMIC DNA]</scope>
    <source>
        <strain evidence="9 10">CBS 406.79</strain>
    </source>
</reference>
<dbReference type="InterPro" id="IPR002553">
    <property type="entry name" value="Clathrin/coatomer_adapt-like_N"/>
</dbReference>
<evidence type="ECO:0000256" key="3">
    <source>
        <dbReference type="ARBA" id="ARBA00022448"/>
    </source>
</evidence>
<evidence type="ECO:0000259" key="8">
    <source>
        <dbReference type="Pfam" id="PF01602"/>
    </source>
</evidence>
<evidence type="ECO:0000256" key="4">
    <source>
        <dbReference type="ARBA" id="ARBA00022927"/>
    </source>
</evidence>
<keyword evidence="3 6" id="KW-0813">Transport</keyword>
<evidence type="ECO:0000256" key="7">
    <source>
        <dbReference type="SAM" id="MobiDB-lite"/>
    </source>
</evidence>
<dbReference type="OrthoDB" id="10254310at2759"/>
<evidence type="ECO:0000256" key="1">
    <source>
        <dbReference type="ARBA" id="ARBA00004308"/>
    </source>
</evidence>
<dbReference type="InterPro" id="IPR026739">
    <property type="entry name" value="AP_beta"/>
</dbReference>
<dbReference type="GO" id="GO:0016192">
    <property type="term" value="P:vesicle-mediated transport"/>
    <property type="evidence" value="ECO:0007669"/>
    <property type="project" value="InterPro"/>
</dbReference>
<evidence type="ECO:0000313" key="9">
    <source>
        <dbReference type="EMBL" id="KAF5392004.1"/>
    </source>
</evidence>
<comment type="function">
    <text evidence="6">Adaptins are components of the adaptor complexes which link clathrin to receptors in coated vesicles. Clathrin-associated protein complexes are believed to interact with the cytoplasmic tails of membrane proteins, leading to their selection and concentration.</text>
</comment>
<keyword evidence="5 6" id="KW-0472">Membrane</keyword>
<comment type="subcellular location">
    <subcellularLocation>
        <location evidence="1">Endomembrane system</location>
    </subcellularLocation>
</comment>
<gene>
    <name evidence="9" type="ORF">D9757_003252</name>
</gene>
<keyword evidence="10" id="KW-1185">Reference proteome</keyword>
<evidence type="ECO:0000256" key="6">
    <source>
        <dbReference type="PIRNR" id="PIRNR002291"/>
    </source>
</evidence>
<dbReference type="PIRSF" id="PIRSF002291">
    <property type="entry name" value="AP_complex_beta"/>
    <property type="match status" value="1"/>
</dbReference>
<dbReference type="InterPro" id="IPR016024">
    <property type="entry name" value="ARM-type_fold"/>
</dbReference>
<sequence length="763" mass="84247">MYDFSNAAYHKFSFDLDDGCAFYFDAGRHPSIQTQASMSIRAPRKGENYELSVDLNSEYRDKRKDAIKRVIASMTVGKDVSGLFPDVLKNMQTDDLEQKKLVYLYLMNYAKTQPELVILAVNTFVKDSDDPNPLVRALAIRTMGVLRAEKIIDYLCDPLQKCLRDENPYVRKTAALCVAKLYDLKPELVIDNGFLEQLHEMIADTNTVAALTDIHIAASSQPSISPSDPALFPISASVLSKLLIALNECSEWGRVAILNALARYEAQDDKESEHICERVVPQFQHVNGSVVLAAVKVIMIHMRGVRREDLIKQLVRKMAPPLVTLLSSPPEVQWVALRNINLLLQKRSDILSNEMRVFFCKYNDPLYVKVEKLDIMVRLAGENNVDALLSELKEYASEVDVDFVRKSIKAIGQTAVKIDAAAERCVHVLLELIDTRVSYVVQEAVVVMKDIFRKYPSTYEGIIPTLCANLDELDEPEAKASLIWIIGEYANKIDNADELLGIFVDTFTEESYPVQLQTLTAVVKLFLKKPDSSQGIVQRILNTATKDCDSPDVRDRAYIYWRLLSTDPGAAKAVVLAQKPPISIPRTTVSPALLEELLGEISSLASVYHKPEETFVGRGRVGADSLQRKSDVLDDRFSTQKALQTVAAGQQSENLLDFDDAPAVDGRPSGLAATEVLTHTPAAQNLLAGTSSNPLDDLVSIFGAPATPAPPSASPHDIFGSLGINSASPAIQSPTVIATSPVAAPIHQQQNQQPQEEDLLGLF</sequence>
<feature type="region of interest" description="Disordered" evidence="7">
    <location>
        <begin position="742"/>
        <end position="763"/>
    </location>
</feature>
<evidence type="ECO:0000256" key="2">
    <source>
        <dbReference type="ARBA" id="ARBA00006613"/>
    </source>
</evidence>
<dbReference type="GO" id="GO:0030276">
    <property type="term" value="F:clathrin binding"/>
    <property type="evidence" value="ECO:0007669"/>
    <property type="project" value="InterPro"/>
</dbReference>
<dbReference type="GO" id="GO:0012505">
    <property type="term" value="C:endomembrane system"/>
    <property type="evidence" value="ECO:0007669"/>
    <property type="project" value="UniProtKB-SubCell"/>
</dbReference>
<dbReference type="GO" id="GO:0030117">
    <property type="term" value="C:membrane coat"/>
    <property type="evidence" value="ECO:0007669"/>
    <property type="project" value="InterPro"/>
</dbReference>